<proteinExistence type="predicted"/>
<dbReference type="RefSeq" id="WP_088074506.1">
    <property type="nucleotide sequence ID" value="NZ_JAHQCR010000075.1"/>
</dbReference>
<organism evidence="1 2">
    <name type="scientific">Evansella alkalicola</name>
    <dbReference type="NCBI Taxonomy" id="745819"/>
    <lineage>
        <taxon>Bacteria</taxon>
        <taxon>Bacillati</taxon>
        <taxon>Bacillota</taxon>
        <taxon>Bacilli</taxon>
        <taxon>Bacillales</taxon>
        <taxon>Bacillaceae</taxon>
        <taxon>Evansella</taxon>
    </lineage>
</organism>
<dbReference type="Proteomes" id="UP000790580">
    <property type="component" value="Unassembled WGS sequence"/>
</dbReference>
<gene>
    <name evidence="1" type="ORF">KS407_18160</name>
</gene>
<name>A0ABS6K1T8_9BACI</name>
<dbReference type="Gene3D" id="3.10.450.50">
    <property type="match status" value="1"/>
</dbReference>
<dbReference type="SUPFAM" id="SSF103642">
    <property type="entry name" value="Sec-C motif"/>
    <property type="match status" value="1"/>
</dbReference>
<protein>
    <submittedName>
        <fullName evidence="1">SEC-C domain-containing protein</fullName>
    </submittedName>
</protein>
<dbReference type="Pfam" id="PF02810">
    <property type="entry name" value="SEC-C"/>
    <property type="match status" value="1"/>
</dbReference>
<evidence type="ECO:0000313" key="1">
    <source>
        <dbReference type="EMBL" id="MBU9723345.1"/>
    </source>
</evidence>
<keyword evidence="2" id="KW-1185">Reference proteome</keyword>
<reference evidence="1 2" key="1">
    <citation type="submission" date="2021-06" db="EMBL/GenBank/DDBJ databases">
        <title>Bacillus sp. RD4P76, an endophyte from a halophyte.</title>
        <authorList>
            <person name="Sun J.-Q."/>
        </authorList>
    </citation>
    <scope>NUCLEOTIDE SEQUENCE [LARGE SCALE GENOMIC DNA]</scope>
    <source>
        <strain evidence="1 2">JCM 17098</strain>
    </source>
</reference>
<dbReference type="InterPro" id="IPR004027">
    <property type="entry name" value="SEC_C_motif"/>
</dbReference>
<dbReference type="EMBL" id="JAHQCR010000075">
    <property type="protein sequence ID" value="MBU9723345.1"/>
    <property type="molecule type" value="Genomic_DNA"/>
</dbReference>
<evidence type="ECO:0000313" key="2">
    <source>
        <dbReference type="Proteomes" id="UP000790580"/>
    </source>
</evidence>
<accession>A0ABS6K1T8</accession>
<dbReference type="PANTHER" id="PTHR33747">
    <property type="entry name" value="UPF0225 PROTEIN SCO1677"/>
    <property type="match status" value="1"/>
</dbReference>
<sequence length="409" mass="47243">MSKHNPELERALMNAMAGLKDMKRKKEIDRDKKLWSPISLPIRLQEVLTQQTKYELDETRKALALKGVSTLKKAELIELLLEKIPQHLVHMFRLFDERRFSLLSLIVNKGGHMKAPTLEKEQIDYLRKLGLIFTGTIDGKKIVGVPEDLHDTILKLQKDDKINALVKRNTEWITLSFGLLYYYGTLSTSQLLEMLESYTKAPVDYNEFIKVILNANEFYKELTIDKFGLSNWRVFDPERVKREHEMRKKVPYYPFTKSQLLKAGEPGYVERNDSYRELVKFLVKNFDVSRENADTYAEECVYATRIGESPNSVIEYLGGNIEFPSFESVQALLEKVIELMNSTREWFLKGYTSAELVVEEKKHLQQLPGGKNKIDPSISKSKSIKQEIKVGRNEPCPCGSGKKYKKCCG</sequence>
<comment type="caution">
    <text evidence="1">The sequence shown here is derived from an EMBL/GenBank/DDBJ whole genome shotgun (WGS) entry which is preliminary data.</text>
</comment>
<dbReference type="PANTHER" id="PTHR33747:SF1">
    <property type="entry name" value="ADENYLATE CYCLASE-ASSOCIATED CAP C-TERMINAL DOMAIN-CONTAINING PROTEIN"/>
    <property type="match status" value="1"/>
</dbReference>